<name>A0A6A6EJE4_9PEZI</name>
<protein>
    <submittedName>
        <fullName evidence="2">Uncharacterized protein</fullName>
    </submittedName>
</protein>
<proteinExistence type="predicted"/>
<feature type="transmembrane region" description="Helical" evidence="1">
    <location>
        <begin position="49"/>
        <end position="69"/>
    </location>
</feature>
<sequence>MEQWRGHGTGTAFQIYFQVSRRPKTSIQYSGAAIVRDRGDPGGYLLKGAFWYLIPGALAVSPACFNIIVSKPYLVVPVLWFSELLHADLSQMHPSALCWANMRQMRVSIGSVGPWRRSGKRNLLAWSCHRQMAHGEPLQGISICPWLSRMLRSGLEVRANSAVNDVPSGPRSSPAATILGYAGARPSKAHLSTTPLKALACR</sequence>
<dbReference type="EMBL" id="ML994618">
    <property type="protein sequence ID" value="KAF2190809.1"/>
    <property type="molecule type" value="Genomic_DNA"/>
</dbReference>
<keyword evidence="1" id="KW-0472">Membrane</keyword>
<dbReference type="AlphaFoldDB" id="A0A6A6EJE4"/>
<organism evidence="2 3">
    <name type="scientific">Zopfia rhizophila CBS 207.26</name>
    <dbReference type="NCBI Taxonomy" id="1314779"/>
    <lineage>
        <taxon>Eukaryota</taxon>
        <taxon>Fungi</taxon>
        <taxon>Dikarya</taxon>
        <taxon>Ascomycota</taxon>
        <taxon>Pezizomycotina</taxon>
        <taxon>Dothideomycetes</taxon>
        <taxon>Dothideomycetes incertae sedis</taxon>
        <taxon>Zopfiaceae</taxon>
        <taxon>Zopfia</taxon>
    </lineage>
</organism>
<gene>
    <name evidence="2" type="ORF">K469DRAFT_393025</name>
</gene>
<evidence type="ECO:0000313" key="3">
    <source>
        <dbReference type="Proteomes" id="UP000800200"/>
    </source>
</evidence>
<evidence type="ECO:0000313" key="2">
    <source>
        <dbReference type="EMBL" id="KAF2190809.1"/>
    </source>
</evidence>
<keyword evidence="3" id="KW-1185">Reference proteome</keyword>
<accession>A0A6A6EJE4</accession>
<evidence type="ECO:0000256" key="1">
    <source>
        <dbReference type="SAM" id="Phobius"/>
    </source>
</evidence>
<keyword evidence="1" id="KW-0812">Transmembrane</keyword>
<reference evidence="2" key="1">
    <citation type="journal article" date="2020" name="Stud. Mycol.">
        <title>101 Dothideomycetes genomes: a test case for predicting lifestyles and emergence of pathogens.</title>
        <authorList>
            <person name="Haridas S."/>
            <person name="Albert R."/>
            <person name="Binder M."/>
            <person name="Bloem J."/>
            <person name="Labutti K."/>
            <person name="Salamov A."/>
            <person name="Andreopoulos B."/>
            <person name="Baker S."/>
            <person name="Barry K."/>
            <person name="Bills G."/>
            <person name="Bluhm B."/>
            <person name="Cannon C."/>
            <person name="Castanera R."/>
            <person name="Culley D."/>
            <person name="Daum C."/>
            <person name="Ezra D."/>
            <person name="Gonzalez J."/>
            <person name="Henrissat B."/>
            <person name="Kuo A."/>
            <person name="Liang C."/>
            <person name="Lipzen A."/>
            <person name="Lutzoni F."/>
            <person name="Magnuson J."/>
            <person name="Mondo S."/>
            <person name="Nolan M."/>
            <person name="Ohm R."/>
            <person name="Pangilinan J."/>
            <person name="Park H.-J."/>
            <person name="Ramirez L."/>
            <person name="Alfaro M."/>
            <person name="Sun H."/>
            <person name="Tritt A."/>
            <person name="Yoshinaga Y."/>
            <person name="Zwiers L.-H."/>
            <person name="Turgeon B."/>
            <person name="Goodwin S."/>
            <person name="Spatafora J."/>
            <person name="Crous P."/>
            <person name="Grigoriev I."/>
        </authorList>
    </citation>
    <scope>NUCLEOTIDE SEQUENCE</scope>
    <source>
        <strain evidence="2">CBS 207.26</strain>
    </source>
</reference>
<dbReference type="Proteomes" id="UP000800200">
    <property type="component" value="Unassembled WGS sequence"/>
</dbReference>
<keyword evidence="1" id="KW-1133">Transmembrane helix</keyword>